<comment type="caution">
    <text evidence="1">The sequence shown here is derived from an EMBL/GenBank/DDBJ whole genome shotgun (WGS) entry which is preliminary data.</text>
</comment>
<reference evidence="1 2" key="1">
    <citation type="journal article" date="2020" name="Cell">
        <title>Large-Scale Comparative Analyses of Tick Genomes Elucidate Their Genetic Diversity and Vector Capacities.</title>
        <authorList>
            <consortium name="Tick Genome and Microbiome Consortium (TIGMIC)"/>
            <person name="Jia N."/>
            <person name="Wang J."/>
            <person name="Shi W."/>
            <person name="Du L."/>
            <person name="Sun Y."/>
            <person name="Zhan W."/>
            <person name="Jiang J.F."/>
            <person name="Wang Q."/>
            <person name="Zhang B."/>
            <person name="Ji P."/>
            <person name="Bell-Sakyi L."/>
            <person name="Cui X.M."/>
            <person name="Yuan T.T."/>
            <person name="Jiang B.G."/>
            <person name="Yang W.F."/>
            <person name="Lam T.T."/>
            <person name="Chang Q.C."/>
            <person name="Ding S.J."/>
            <person name="Wang X.J."/>
            <person name="Zhu J.G."/>
            <person name="Ruan X.D."/>
            <person name="Zhao L."/>
            <person name="Wei J.T."/>
            <person name="Ye R.Z."/>
            <person name="Que T.C."/>
            <person name="Du C.H."/>
            <person name="Zhou Y.H."/>
            <person name="Cheng J.X."/>
            <person name="Dai P.F."/>
            <person name="Guo W.B."/>
            <person name="Han X.H."/>
            <person name="Huang E.J."/>
            <person name="Li L.F."/>
            <person name="Wei W."/>
            <person name="Gao Y.C."/>
            <person name="Liu J.Z."/>
            <person name="Shao H.Z."/>
            <person name="Wang X."/>
            <person name="Wang C.C."/>
            <person name="Yang T.C."/>
            <person name="Huo Q.B."/>
            <person name="Li W."/>
            <person name="Chen H.Y."/>
            <person name="Chen S.E."/>
            <person name="Zhou L.G."/>
            <person name="Ni X.B."/>
            <person name="Tian J.H."/>
            <person name="Sheng Y."/>
            <person name="Liu T."/>
            <person name="Pan Y.S."/>
            <person name="Xia L.Y."/>
            <person name="Li J."/>
            <person name="Zhao F."/>
            <person name="Cao W.C."/>
        </authorList>
    </citation>
    <scope>NUCLEOTIDE SEQUENCE [LARGE SCALE GENOMIC DNA]</scope>
    <source>
        <strain evidence="1">HaeL-2018</strain>
    </source>
</reference>
<keyword evidence="2" id="KW-1185">Reference proteome</keyword>
<dbReference type="VEuPathDB" id="VectorBase:HLOH_059335"/>
<proteinExistence type="predicted"/>
<dbReference type="EMBL" id="JABSTR010003379">
    <property type="protein sequence ID" value="KAH9384878.1"/>
    <property type="molecule type" value="Genomic_DNA"/>
</dbReference>
<sequence>MHDRGLFAADTSLVSASMDGHISILIGPDFNYQVTSANISRVTPHLTAVKILLGWTLQGARCALRRNWLSFGTSQCFVPAPRRAPS</sequence>
<organism evidence="1 2">
    <name type="scientific">Haemaphysalis longicornis</name>
    <name type="common">Bush tick</name>
    <dbReference type="NCBI Taxonomy" id="44386"/>
    <lineage>
        <taxon>Eukaryota</taxon>
        <taxon>Metazoa</taxon>
        <taxon>Ecdysozoa</taxon>
        <taxon>Arthropoda</taxon>
        <taxon>Chelicerata</taxon>
        <taxon>Arachnida</taxon>
        <taxon>Acari</taxon>
        <taxon>Parasitiformes</taxon>
        <taxon>Ixodida</taxon>
        <taxon>Ixodoidea</taxon>
        <taxon>Ixodidae</taxon>
        <taxon>Haemaphysalinae</taxon>
        <taxon>Haemaphysalis</taxon>
    </lineage>
</organism>
<name>A0A9J6HAP2_HAELO</name>
<accession>A0A9J6HAP2</accession>
<gene>
    <name evidence="1" type="ORF">HPB48_026908</name>
</gene>
<protein>
    <submittedName>
        <fullName evidence="1">Uncharacterized protein</fullName>
    </submittedName>
</protein>
<dbReference type="Proteomes" id="UP000821853">
    <property type="component" value="Unassembled WGS sequence"/>
</dbReference>
<evidence type="ECO:0000313" key="2">
    <source>
        <dbReference type="Proteomes" id="UP000821853"/>
    </source>
</evidence>
<evidence type="ECO:0000313" key="1">
    <source>
        <dbReference type="EMBL" id="KAH9384878.1"/>
    </source>
</evidence>
<dbReference type="AlphaFoldDB" id="A0A9J6HAP2"/>